<dbReference type="Proteomes" id="UP001341840">
    <property type="component" value="Unassembled WGS sequence"/>
</dbReference>
<reference evidence="1 2" key="1">
    <citation type="journal article" date="2023" name="Plants (Basel)">
        <title>Bridging the Gap: Combining Genomics and Transcriptomics Approaches to Understand Stylosanthes scabra, an Orphan Legume from the Brazilian Caatinga.</title>
        <authorList>
            <person name="Ferreira-Neto J.R.C."/>
            <person name="da Silva M.D."/>
            <person name="Binneck E."/>
            <person name="de Melo N.F."/>
            <person name="da Silva R.H."/>
            <person name="de Melo A.L.T.M."/>
            <person name="Pandolfi V."/>
            <person name="Bustamante F.O."/>
            <person name="Brasileiro-Vidal A.C."/>
            <person name="Benko-Iseppon A.M."/>
        </authorList>
    </citation>
    <scope>NUCLEOTIDE SEQUENCE [LARGE SCALE GENOMIC DNA]</scope>
    <source>
        <tissue evidence="1">Leaves</tissue>
    </source>
</reference>
<evidence type="ECO:0000313" key="2">
    <source>
        <dbReference type="Proteomes" id="UP001341840"/>
    </source>
</evidence>
<protein>
    <submittedName>
        <fullName evidence="1">Uncharacterized protein</fullName>
    </submittedName>
</protein>
<proteinExistence type="predicted"/>
<comment type="caution">
    <text evidence="1">The sequence shown here is derived from an EMBL/GenBank/DDBJ whole genome shotgun (WGS) entry which is preliminary data.</text>
</comment>
<organism evidence="1 2">
    <name type="scientific">Stylosanthes scabra</name>
    <dbReference type="NCBI Taxonomy" id="79078"/>
    <lineage>
        <taxon>Eukaryota</taxon>
        <taxon>Viridiplantae</taxon>
        <taxon>Streptophyta</taxon>
        <taxon>Embryophyta</taxon>
        <taxon>Tracheophyta</taxon>
        <taxon>Spermatophyta</taxon>
        <taxon>Magnoliopsida</taxon>
        <taxon>eudicotyledons</taxon>
        <taxon>Gunneridae</taxon>
        <taxon>Pentapetalae</taxon>
        <taxon>rosids</taxon>
        <taxon>fabids</taxon>
        <taxon>Fabales</taxon>
        <taxon>Fabaceae</taxon>
        <taxon>Papilionoideae</taxon>
        <taxon>50 kb inversion clade</taxon>
        <taxon>dalbergioids sensu lato</taxon>
        <taxon>Dalbergieae</taxon>
        <taxon>Pterocarpus clade</taxon>
        <taxon>Stylosanthes</taxon>
    </lineage>
</organism>
<sequence>MQSRFSVMAENTVEFEIERVDSKDVRVDSREEKTKTKKTLSVKSRLQTFRVDSCINNTKKESTLGRTESILPNPEWMFRRAYVSESTLMDPSRLLCQQNGGNER</sequence>
<dbReference type="EMBL" id="JASCZI010185873">
    <property type="protein sequence ID" value="MED6190617.1"/>
    <property type="molecule type" value="Genomic_DNA"/>
</dbReference>
<evidence type="ECO:0000313" key="1">
    <source>
        <dbReference type="EMBL" id="MED6190617.1"/>
    </source>
</evidence>
<accession>A0ABU6WZ00</accession>
<keyword evidence="2" id="KW-1185">Reference proteome</keyword>
<name>A0ABU6WZ00_9FABA</name>
<gene>
    <name evidence="1" type="ORF">PIB30_107566</name>
</gene>